<dbReference type="AlphaFoldDB" id="A0A3N2CTS1"/>
<dbReference type="EMBL" id="RKHO01000001">
    <property type="protein sequence ID" value="ROR90933.1"/>
    <property type="molecule type" value="Genomic_DNA"/>
</dbReference>
<sequence>MAAEKKTIFIAFATEDTASRDLLRGQSLNTSSPFEYVDMSVKEPYETEWKKKVRTRILRSDGVIALISKDTAQATGQLWEIECAVDEGVPLLGIWMGDHRTKPTQMGSAPCKSWTWDNIRTFIDGLG</sequence>
<protein>
    <submittedName>
        <fullName evidence="2">TIR-like protein DUF1863</fullName>
    </submittedName>
</protein>
<dbReference type="RefSeq" id="WP_123390192.1">
    <property type="nucleotide sequence ID" value="NZ_RKHO01000001.1"/>
</dbReference>
<dbReference type="InterPro" id="IPR015032">
    <property type="entry name" value="ThsB__TIR-like_domain"/>
</dbReference>
<accession>A0A3N2CTS1</accession>
<feature type="domain" description="Thoeris protein ThsB TIR-like" evidence="1">
    <location>
        <begin position="9"/>
        <end position="98"/>
    </location>
</feature>
<dbReference type="OrthoDB" id="9809731at2"/>
<comment type="caution">
    <text evidence="2">The sequence shown here is derived from an EMBL/GenBank/DDBJ whole genome shotgun (WGS) entry which is preliminary data.</text>
</comment>
<evidence type="ECO:0000313" key="3">
    <source>
        <dbReference type="Proteomes" id="UP000281738"/>
    </source>
</evidence>
<dbReference type="Pfam" id="PF08937">
    <property type="entry name" value="ThsB_TIR"/>
    <property type="match status" value="1"/>
</dbReference>
<gene>
    <name evidence="2" type="ORF">EDD33_1789</name>
</gene>
<organism evidence="2 3">
    <name type="scientific">Nocardioides aurantiacus</name>
    <dbReference type="NCBI Taxonomy" id="86796"/>
    <lineage>
        <taxon>Bacteria</taxon>
        <taxon>Bacillati</taxon>
        <taxon>Actinomycetota</taxon>
        <taxon>Actinomycetes</taxon>
        <taxon>Propionibacteriales</taxon>
        <taxon>Nocardioidaceae</taxon>
        <taxon>Nocardioides</taxon>
    </lineage>
</organism>
<reference evidence="2 3" key="1">
    <citation type="submission" date="2018-11" db="EMBL/GenBank/DDBJ databases">
        <title>Sequencing the genomes of 1000 actinobacteria strains.</title>
        <authorList>
            <person name="Klenk H.-P."/>
        </authorList>
    </citation>
    <scope>NUCLEOTIDE SEQUENCE [LARGE SCALE GENOMIC DNA]</scope>
    <source>
        <strain evidence="2 3">DSM 12652</strain>
    </source>
</reference>
<dbReference type="Proteomes" id="UP000281738">
    <property type="component" value="Unassembled WGS sequence"/>
</dbReference>
<name>A0A3N2CTS1_9ACTN</name>
<evidence type="ECO:0000259" key="1">
    <source>
        <dbReference type="Pfam" id="PF08937"/>
    </source>
</evidence>
<keyword evidence="3" id="KW-1185">Reference proteome</keyword>
<proteinExistence type="predicted"/>
<dbReference type="Gene3D" id="3.40.50.11200">
    <property type="match status" value="1"/>
</dbReference>
<evidence type="ECO:0000313" key="2">
    <source>
        <dbReference type="EMBL" id="ROR90933.1"/>
    </source>
</evidence>